<protein>
    <submittedName>
        <fullName evidence="1">Uncharacterized protein</fullName>
    </submittedName>
</protein>
<keyword evidence="2" id="KW-1185">Reference proteome</keyword>
<gene>
    <name evidence="1" type="ORF">F4821DRAFT_233642</name>
</gene>
<reference evidence="1 2" key="1">
    <citation type="journal article" date="2022" name="New Phytol.">
        <title>Ecological generalism drives hyperdiversity of secondary metabolite gene clusters in xylarialean endophytes.</title>
        <authorList>
            <person name="Franco M.E.E."/>
            <person name="Wisecaver J.H."/>
            <person name="Arnold A.E."/>
            <person name="Ju Y.M."/>
            <person name="Slot J.C."/>
            <person name="Ahrendt S."/>
            <person name="Moore L.P."/>
            <person name="Eastman K.E."/>
            <person name="Scott K."/>
            <person name="Konkel Z."/>
            <person name="Mondo S.J."/>
            <person name="Kuo A."/>
            <person name="Hayes R.D."/>
            <person name="Haridas S."/>
            <person name="Andreopoulos B."/>
            <person name="Riley R."/>
            <person name="LaButti K."/>
            <person name="Pangilinan J."/>
            <person name="Lipzen A."/>
            <person name="Amirebrahimi M."/>
            <person name="Yan J."/>
            <person name="Adam C."/>
            <person name="Keymanesh K."/>
            <person name="Ng V."/>
            <person name="Louie K."/>
            <person name="Northen T."/>
            <person name="Drula E."/>
            <person name="Henrissat B."/>
            <person name="Hsieh H.M."/>
            <person name="Youens-Clark K."/>
            <person name="Lutzoni F."/>
            <person name="Miadlikowska J."/>
            <person name="Eastwood D.C."/>
            <person name="Hamelin R.C."/>
            <person name="Grigoriev I.V."/>
            <person name="U'Ren J.M."/>
        </authorList>
    </citation>
    <scope>NUCLEOTIDE SEQUENCE [LARGE SCALE GENOMIC DNA]</scope>
    <source>
        <strain evidence="1 2">ER1909</strain>
    </source>
</reference>
<comment type="caution">
    <text evidence="1">The sequence shown here is derived from an EMBL/GenBank/DDBJ whole genome shotgun (WGS) entry which is preliminary data.</text>
</comment>
<accession>A0ACC0D7B0</accession>
<name>A0ACC0D7B0_9PEZI</name>
<evidence type="ECO:0000313" key="2">
    <source>
        <dbReference type="Proteomes" id="UP001497680"/>
    </source>
</evidence>
<evidence type="ECO:0000313" key="1">
    <source>
        <dbReference type="EMBL" id="KAI6088401.1"/>
    </source>
</evidence>
<dbReference type="EMBL" id="MU394301">
    <property type="protein sequence ID" value="KAI6088401.1"/>
    <property type="molecule type" value="Genomic_DNA"/>
</dbReference>
<sequence>MALVLAHVAPLKPEVHLGQAIKEFEAALSKEQQAAFEAGKIHASSLPPNIQDVMHLTAEVDRQARAKNGGGRRCFGPRLIKILESVQQFVSVGDIIIGGSQNLIASGVRSVIRLALLTATRFSAYLDKLSSLFMIVGQSAPRYQEMVALHPRSKALRALGLEYYIVVVRLCRQVVSICNKSTLEQLKVFFKDSDITTYQSELLRYSHSIKEQLSLEEAREDSKARSFLMKFSSQEWSRRQVENKMKLMRGCSTFDYQAAWKQARRCGNATWFANNECYKDWRQNSFSSTLLIPGTLGAGKTVLLANIVSDLSLNATGQIVTYFFCQSDYTESQVYRTIIGCLARQVVESLEVGNLDQLWANPDSEMDENAVEALFTAEAIRNRQIYLVLDGVDECATPVRARLISFIRSLRICLHLKLCISLRLVADLRIQNELARLNPDNVMEMPTVNPDIKDFIQARLVTCLENEELAIGDPALVIEIQEALEEGAQGMFLWVVLQIQTICAQKTDKDIRIALQELPDDLPETFHRILLKAGGLGLEYQSRLLNLIISAIRPLSIDELREAVSVDPTSTIWDPSRLINDINVVVATCGSLLVVDEEQLTVGFIHSSVKQFLLGHFGENRGFRFGLSAANAQMARVVVTYLDYNAFNTVLATVTPSIPTDQLPQSIIASTIPSPSRSRSIALHLLRLRKAPNFDLGRALTTFNPQSRRGPHQEFHFYQYASANWIKHTAAIATGSESLLPKLTVLFQQRCYDETLRWTTHLHKLPEDYILVRWAIDNSHHGILRSQIRNVKVGIRSIYRIAAQLRWRRYEDNPNFRVEFCFTLLIIAAEFGHYDICQRLLGRCAIEVRWSDILDILLKRDVCPMLIAITLVQAQKQDGACSPALVRMLDDQCYPLNGTIICTSAGLTMDIGDKVQMEDIDYTKKHAWGDYHTVWIIFFGNQERIIPANVVVWDNVNYISCCRYHTGIAVGQDRLCACCVPNRYRPIVEELGDLNATTSITDPDRPLRGDPGPNFFPSKDRLDADPWRNLESL</sequence>
<dbReference type="Proteomes" id="UP001497680">
    <property type="component" value="Unassembled WGS sequence"/>
</dbReference>
<proteinExistence type="predicted"/>
<organism evidence="1 2">
    <name type="scientific">Hypoxylon rubiginosum</name>
    <dbReference type="NCBI Taxonomy" id="110542"/>
    <lineage>
        <taxon>Eukaryota</taxon>
        <taxon>Fungi</taxon>
        <taxon>Dikarya</taxon>
        <taxon>Ascomycota</taxon>
        <taxon>Pezizomycotina</taxon>
        <taxon>Sordariomycetes</taxon>
        <taxon>Xylariomycetidae</taxon>
        <taxon>Xylariales</taxon>
        <taxon>Hypoxylaceae</taxon>
        <taxon>Hypoxylon</taxon>
    </lineage>
</organism>